<feature type="region of interest" description="Disordered" evidence="1">
    <location>
        <begin position="47"/>
        <end position="68"/>
    </location>
</feature>
<reference evidence="3" key="1">
    <citation type="submission" date="2021-02" db="EMBL/GenBank/DDBJ databases">
        <title>Fulvivirga sp. S481 isolated from sea water.</title>
        <authorList>
            <person name="Bae S.S."/>
            <person name="Baek K."/>
        </authorList>
    </citation>
    <scope>NUCLEOTIDE SEQUENCE</scope>
    <source>
        <strain evidence="3">S481</strain>
    </source>
</reference>
<evidence type="ECO:0000256" key="1">
    <source>
        <dbReference type="SAM" id="MobiDB-lite"/>
    </source>
</evidence>
<keyword evidence="4" id="KW-1185">Reference proteome</keyword>
<dbReference type="EMBL" id="CP070608">
    <property type="protein sequence ID" value="QSE97257.1"/>
    <property type="molecule type" value="Genomic_DNA"/>
</dbReference>
<dbReference type="Proteomes" id="UP000662783">
    <property type="component" value="Chromosome"/>
</dbReference>
<accession>A0A975A184</accession>
<dbReference type="InterPro" id="IPR037066">
    <property type="entry name" value="Plug_dom_sf"/>
</dbReference>
<evidence type="ECO:0000313" key="4">
    <source>
        <dbReference type="Proteomes" id="UP000662783"/>
    </source>
</evidence>
<keyword evidence="2" id="KW-0732">Signal</keyword>
<feature type="chain" id="PRO_5036787882" description="TonB-dependent receptor plug domain-containing protein" evidence="2">
    <location>
        <begin position="19"/>
        <end position="128"/>
    </location>
</feature>
<name>A0A975A184_9BACT</name>
<dbReference type="Gene3D" id="2.170.130.10">
    <property type="entry name" value="TonB-dependent receptor, plug domain"/>
    <property type="match status" value="1"/>
</dbReference>
<organism evidence="3 4">
    <name type="scientific">Fulvivirga lutea</name>
    <dbReference type="NCBI Taxonomy" id="2810512"/>
    <lineage>
        <taxon>Bacteria</taxon>
        <taxon>Pseudomonadati</taxon>
        <taxon>Bacteroidota</taxon>
        <taxon>Cytophagia</taxon>
        <taxon>Cytophagales</taxon>
        <taxon>Fulvivirgaceae</taxon>
        <taxon>Fulvivirga</taxon>
    </lineage>
</organism>
<feature type="signal peptide" evidence="2">
    <location>
        <begin position="1"/>
        <end position="18"/>
    </location>
</feature>
<proteinExistence type="predicted"/>
<evidence type="ECO:0000313" key="3">
    <source>
        <dbReference type="EMBL" id="QSE97257.1"/>
    </source>
</evidence>
<dbReference type="KEGG" id="fuv:JR347_16950"/>
<gene>
    <name evidence="3" type="ORF">JR347_16950</name>
</gene>
<dbReference type="RefSeq" id="WP_205721768.1">
    <property type="nucleotide sequence ID" value="NZ_CP070608.1"/>
</dbReference>
<dbReference type="AlphaFoldDB" id="A0A975A184"/>
<sequence length="128" mass="14294">MKKLLVMALILMPSVMIAKKQTDLYDKIKGIMLTELDYVYDSTSNKPKSYINGPTEKESGLPHTYSSIPDNPSPLVVLNGDIKDMEELKKYDSNDIKSIEIFKPDNTKVALYGLRGTVKGVILITTNP</sequence>
<evidence type="ECO:0008006" key="5">
    <source>
        <dbReference type="Google" id="ProtNLM"/>
    </source>
</evidence>
<protein>
    <recommendedName>
        <fullName evidence="5">TonB-dependent receptor plug domain-containing protein</fullName>
    </recommendedName>
</protein>
<evidence type="ECO:0000256" key="2">
    <source>
        <dbReference type="SAM" id="SignalP"/>
    </source>
</evidence>